<dbReference type="Proteomes" id="UP000886611">
    <property type="component" value="Unassembled WGS sequence"/>
</dbReference>
<evidence type="ECO:0000256" key="1">
    <source>
        <dbReference type="ARBA" id="ARBA00008142"/>
    </source>
</evidence>
<dbReference type="PANTHER" id="PTHR46135">
    <property type="entry name" value="NME/NM23 FAMILY MEMBER 8"/>
    <property type="match status" value="1"/>
</dbReference>
<dbReference type="AlphaFoldDB" id="A0A8X7X0F6"/>
<gene>
    <name evidence="5" type="primary">Ciic3_1</name>
    <name evidence="5" type="ORF">GTO96_0019264</name>
</gene>
<dbReference type="SMART" id="SM00562">
    <property type="entry name" value="NDK"/>
    <property type="match status" value="2"/>
</dbReference>
<dbReference type="PANTHER" id="PTHR46135:SF5">
    <property type="entry name" value="THIOREDOXIN DOMAIN-CONTAINING PROTEIN 6 ISOFORM X1"/>
    <property type="match status" value="1"/>
</dbReference>
<sequence>MGGVMMRDATPPHTVSELQAITVYGRKLFIMAGQKKEIVFQVPLTNQEQWDEMLARKGVNVIDVYQQWCGLCKAAVGFFRKIKNDLGDDLLHFATADANSIPALERYVGPCIPTFLFIAGGELVAVVRGVNAPLLRKTIIEQLEIEKKVLDNKAERKVIQEAGFEILAHEERTLTEDEARDFYQHKSAEPYFEELVQFMSSGPSYILIISQPESSDDVIPTWREFIGPKDIDVAKREKPDSLRAQYGTETLFNAVHGSDDEDQASRELAFFFPNFKTARKSNEEVIDVPVERTLALIRPDILKERKEEILEKIQEEGFSIAMQKQVMLTEHQVREFYRDHVNEDYFPALLQNMTSGPVLAVALVKKGAVDHWKRLLGPKSIDQAREAAPESLRAQFAVDGTPINQLHGSATSEEAAKELNFFFPQEQTLAVIKPDAMEKHKDDIIESVKNQGFLITQMKETVLSREMAEEFYKEHKGKPFFEQLVEYMCR</sequence>
<dbReference type="Pfam" id="PF00085">
    <property type="entry name" value="Thioredoxin"/>
    <property type="match status" value="1"/>
</dbReference>
<reference evidence="5 6" key="1">
    <citation type="journal article" date="2021" name="Cell">
        <title>Tracing the genetic footprints of vertebrate landing in non-teleost ray-finned fishes.</title>
        <authorList>
            <person name="Bi X."/>
            <person name="Wang K."/>
            <person name="Yang L."/>
            <person name="Pan H."/>
            <person name="Jiang H."/>
            <person name="Wei Q."/>
            <person name="Fang M."/>
            <person name="Yu H."/>
            <person name="Zhu C."/>
            <person name="Cai Y."/>
            <person name="He Y."/>
            <person name="Gan X."/>
            <person name="Zeng H."/>
            <person name="Yu D."/>
            <person name="Zhu Y."/>
            <person name="Jiang H."/>
            <person name="Qiu Q."/>
            <person name="Yang H."/>
            <person name="Zhang Y.E."/>
            <person name="Wang W."/>
            <person name="Zhu M."/>
            <person name="He S."/>
            <person name="Zhang G."/>
        </authorList>
    </citation>
    <scope>NUCLEOTIDE SEQUENCE [LARGE SCALE GENOMIC DNA]</scope>
    <source>
        <strain evidence="5">Bchr_013</strain>
    </source>
</reference>
<dbReference type="GO" id="GO:0004550">
    <property type="term" value="F:nucleoside diphosphate kinase activity"/>
    <property type="evidence" value="ECO:0007669"/>
    <property type="project" value="InterPro"/>
</dbReference>
<dbReference type="GO" id="GO:0006228">
    <property type="term" value="P:UTP biosynthetic process"/>
    <property type="evidence" value="ECO:0007669"/>
    <property type="project" value="InterPro"/>
</dbReference>
<dbReference type="InterPro" id="IPR034907">
    <property type="entry name" value="NDK-like_dom"/>
</dbReference>
<dbReference type="InterPro" id="IPR036249">
    <property type="entry name" value="Thioredoxin-like_sf"/>
</dbReference>
<name>A0A8X7X0F6_POLSE</name>
<evidence type="ECO:0000259" key="4">
    <source>
        <dbReference type="SMART" id="SM00562"/>
    </source>
</evidence>
<proteinExistence type="inferred from homology"/>
<dbReference type="SUPFAM" id="SSF52833">
    <property type="entry name" value="Thioredoxin-like"/>
    <property type="match status" value="1"/>
</dbReference>
<feature type="non-terminal residue" evidence="5">
    <location>
        <position position="490"/>
    </location>
</feature>
<dbReference type="CDD" id="cd02948">
    <property type="entry name" value="TRX_NDPK"/>
    <property type="match status" value="1"/>
</dbReference>
<feature type="domain" description="Nucleoside diphosphate kinase-like" evidence="4">
    <location>
        <begin position="143"/>
        <end position="279"/>
    </location>
</feature>
<keyword evidence="6" id="KW-1185">Reference proteome</keyword>
<organism evidence="5 6">
    <name type="scientific">Polypterus senegalus</name>
    <name type="common">Senegal bichir</name>
    <dbReference type="NCBI Taxonomy" id="55291"/>
    <lineage>
        <taxon>Eukaryota</taxon>
        <taxon>Metazoa</taxon>
        <taxon>Chordata</taxon>
        <taxon>Craniata</taxon>
        <taxon>Vertebrata</taxon>
        <taxon>Euteleostomi</taxon>
        <taxon>Actinopterygii</taxon>
        <taxon>Polypteriformes</taxon>
        <taxon>Polypteridae</taxon>
        <taxon>Polypterus</taxon>
    </lineage>
</organism>
<protein>
    <submittedName>
        <fullName evidence="5">TXND3 protein</fullName>
    </submittedName>
</protein>
<dbReference type="PROSITE" id="PS51374">
    <property type="entry name" value="NDPK_LIKE"/>
    <property type="match status" value="3"/>
</dbReference>
<dbReference type="GO" id="GO:0006241">
    <property type="term" value="P:CTP biosynthetic process"/>
    <property type="evidence" value="ECO:0007669"/>
    <property type="project" value="InterPro"/>
</dbReference>
<dbReference type="Pfam" id="PF00334">
    <property type="entry name" value="NDK"/>
    <property type="match status" value="2"/>
</dbReference>
<comment type="caution">
    <text evidence="2">Lacks conserved residue(s) required for the propagation of feature annotation.</text>
</comment>
<accession>A0A8X7X0F6</accession>
<dbReference type="SUPFAM" id="SSF54919">
    <property type="entry name" value="Nucleoside diphosphate kinase, NDK"/>
    <property type="match status" value="3"/>
</dbReference>
<dbReference type="Gene3D" id="3.30.70.141">
    <property type="entry name" value="Nucleoside diphosphate kinase-like domain"/>
    <property type="match status" value="3"/>
</dbReference>
<evidence type="ECO:0000256" key="2">
    <source>
        <dbReference type="PROSITE-ProRule" id="PRU00706"/>
    </source>
</evidence>
<feature type="domain" description="Nucleoside diphosphate kinase-like" evidence="4">
    <location>
        <begin position="290"/>
        <end position="430"/>
    </location>
</feature>
<dbReference type="PRINTS" id="PR01243">
    <property type="entry name" value="NUCDPKINASE"/>
</dbReference>
<dbReference type="InterPro" id="IPR001564">
    <property type="entry name" value="Nucleoside_diP_kinase"/>
</dbReference>
<dbReference type="InterPro" id="IPR051766">
    <property type="entry name" value="TXND_domain-containing"/>
</dbReference>
<evidence type="ECO:0000256" key="3">
    <source>
        <dbReference type="RuleBase" id="RU004011"/>
    </source>
</evidence>
<dbReference type="GO" id="GO:0006183">
    <property type="term" value="P:GTP biosynthetic process"/>
    <property type="evidence" value="ECO:0007669"/>
    <property type="project" value="InterPro"/>
</dbReference>
<evidence type="ECO:0000313" key="5">
    <source>
        <dbReference type="EMBL" id="KAG2458979.1"/>
    </source>
</evidence>
<dbReference type="InterPro" id="IPR013766">
    <property type="entry name" value="Thioredoxin_domain"/>
</dbReference>
<dbReference type="Gene3D" id="3.40.30.10">
    <property type="entry name" value="Glutaredoxin"/>
    <property type="match status" value="1"/>
</dbReference>
<feature type="non-terminal residue" evidence="5">
    <location>
        <position position="1"/>
    </location>
</feature>
<evidence type="ECO:0000313" key="6">
    <source>
        <dbReference type="Proteomes" id="UP000886611"/>
    </source>
</evidence>
<dbReference type="CDD" id="cd04416">
    <property type="entry name" value="NDPk_TX"/>
    <property type="match status" value="2"/>
</dbReference>
<dbReference type="EMBL" id="JAATIS010005477">
    <property type="protein sequence ID" value="KAG2458979.1"/>
    <property type="molecule type" value="Genomic_DNA"/>
</dbReference>
<comment type="caution">
    <text evidence="5">The sequence shown here is derived from an EMBL/GenBank/DDBJ whole genome shotgun (WGS) entry which is preliminary data.</text>
</comment>
<comment type="similarity">
    <text evidence="1 2 3">Belongs to the NDK family.</text>
</comment>
<dbReference type="InterPro" id="IPR036850">
    <property type="entry name" value="NDK-like_dom_sf"/>
</dbReference>